<feature type="chain" id="PRO_5035728394" description="Neural proliferation differentiation and control protein 1" evidence="2">
    <location>
        <begin position="23"/>
        <end position="261"/>
    </location>
</feature>
<evidence type="ECO:0008006" key="5">
    <source>
        <dbReference type="Google" id="ProtNLM"/>
    </source>
</evidence>
<keyword evidence="1" id="KW-1133">Transmembrane helix</keyword>
<feature type="signal peptide" evidence="2">
    <location>
        <begin position="1"/>
        <end position="22"/>
    </location>
</feature>
<feature type="transmembrane region" description="Helical" evidence="1">
    <location>
        <begin position="145"/>
        <end position="169"/>
    </location>
</feature>
<dbReference type="Pfam" id="PF06809">
    <property type="entry name" value="NPDC1"/>
    <property type="match status" value="1"/>
</dbReference>
<dbReference type="PANTHER" id="PTHR23352:SF3">
    <property type="entry name" value="NEURAL PROLIFERATION DIFFERENTIATION AND CONTROL PROTEIN 1 ISOFORM X1"/>
    <property type="match status" value="1"/>
</dbReference>
<reference evidence="3" key="1">
    <citation type="thesis" date="2020" institute="ProQuest LLC" country="789 East Eisenhower Parkway, Ann Arbor, MI, USA">
        <title>Comparative Genomics and Chromosome Evolution.</title>
        <authorList>
            <person name="Mudd A.B."/>
        </authorList>
    </citation>
    <scope>NUCLEOTIDE SEQUENCE</scope>
    <source>
        <strain evidence="3">Female2</strain>
        <tissue evidence="3">Blood</tissue>
    </source>
</reference>
<organism evidence="3 4">
    <name type="scientific">Hymenochirus boettgeri</name>
    <name type="common">Congo dwarf clawed frog</name>
    <dbReference type="NCBI Taxonomy" id="247094"/>
    <lineage>
        <taxon>Eukaryota</taxon>
        <taxon>Metazoa</taxon>
        <taxon>Chordata</taxon>
        <taxon>Craniata</taxon>
        <taxon>Vertebrata</taxon>
        <taxon>Euteleostomi</taxon>
        <taxon>Amphibia</taxon>
        <taxon>Batrachia</taxon>
        <taxon>Anura</taxon>
        <taxon>Pipoidea</taxon>
        <taxon>Pipidae</taxon>
        <taxon>Pipinae</taxon>
        <taxon>Hymenochirus</taxon>
    </lineage>
</organism>
<proteinExistence type="predicted"/>
<keyword evidence="1" id="KW-0472">Membrane</keyword>
<keyword evidence="2" id="KW-0732">Signal</keyword>
<dbReference type="Proteomes" id="UP000812440">
    <property type="component" value="Chromosome 8_10"/>
</dbReference>
<comment type="caution">
    <text evidence="3">The sequence shown here is derived from an EMBL/GenBank/DDBJ whole genome shotgun (WGS) entry which is preliminary data.</text>
</comment>
<dbReference type="EMBL" id="JAACNH010000003">
    <property type="protein sequence ID" value="KAG8448663.1"/>
    <property type="molecule type" value="Genomic_DNA"/>
</dbReference>
<evidence type="ECO:0000313" key="4">
    <source>
        <dbReference type="Proteomes" id="UP000812440"/>
    </source>
</evidence>
<evidence type="ECO:0000256" key="2">
    <source>
        <dbReference type="SAM" id="SignalP"/>
    </source>
</evidence>
<dbReference type="AlphaFoldDB" id="A0A8T2JY86"/>
<keyword evidence="1" id="KW-0812">Transmembrane</keyword>
<name>A0A8T2JY86_9PIPI</name>
<keyword evidence="4" id="KW-1185">Reference proteome</keyword>
<protein>
    <recommendedName>
        <fullName evidence="5">Neural proliferation differentiation and control protein 1</fullName>
    </recommendedName>
</protein>
<dbReference type="GO" id="GO:0016020">
    <property type="term" value="C:membrane"/>
    <property type="evidence" value="ECO:0007669"/>
    <property type="project" value="InterPro"/>
</dbReference>
<evidence type="ECO:0000256" key="1">
    <source>
        <dbReference type="SAM" id="Phobius"/>
    </source>
</evidence>
<dbReference type="InterPro" id="IPR009635">
    <property type="entry name" value="NPDC1"/>
</dbReference>
<evidence type="ECO:0000313" key="3">
    <source>
        <dbReference type="EMBL" id="KAG8448663.1"/>
    </source>
</evidence>
<dbReference type="PANTHER" id="PTHR23352">
    <property type="entry name" value="NEURAL PROLIFERATION DIFFERENTIATION AND CONTROL PROTEIN-1 NPDC-1 PROTEIN"/>
    <property type="match status" value="1"/>
</dbReference>
<sequence>MYLSKMLGYELYILLLLVTVTAEGQCPSKITCLLKRREACTQKSHDCGPCRVPYMETARSRSKFSGPDAIIDFIQNMMDSMNEASSAAHKPTESPPLAVVTSSILLPIFLKNSTIAGTRNSTTPTGVEEWKNTGKRKSINHTFSLTLTVICSLTGVSGILVAALCWYRLQNEVQLAQKLSHTTYKDNPKHIYHRTAQNSHYARQCQIEKAQERSQMKPCHQLSTDSEPDVDDFTIYECPGLAPTGEMEVHNPLFDPTRTTK</sequence>
<dbReference type="OrthoDB" id="6270617at2759"/>
<gene>
    <name evidence="3" type="ORF">GDO86_015659</name>
</gene>
<accession>A0A8T2JY86</accession>